<evidence type="ECO:0000256" key="1">
    <source>
        <dbReference type="SAM" id="Phobius"/>
    </source>
</evidence>
<protein>
    <submittedName>
        <fullName evidence="2">Uncharacterized protein</fullName>
    </submittedName>
</protein>
<feature type="transmembrane region" description="Helical" evidence="1">
    <location>
        <begin position="6"/>
        <end position="26"/>
    </location>
</feature>
<reference evidence="2 3" key="1">
    <citation type="submission" date="2015-12" db="EMBL/GenBank/DDBJ databases">
        <title>A stable core within a dynamic pangenome in Sulfolobus acidocaldarius.</title>
        <authorList>
            <person name="Anderson R."/>
            <person name="Kouris A."/>
            <person name="Seward C."/>
            <person name="Campbell K."/>
            <person name="Whitaker R."/>
        </authorList>
    </citation>
    <scope>NUCLEOTIDE SEQUENCE [LARGE SCALE GENOMIC DNA]</scope>
    <source>
        <strain evidence="2 3">NG05B_CO5_07</strain>
    </source>
</reference>
<dbReference type="Proteomes" id="UP000060043">
    <property type="component" value="Chromosome"/>
</dbReference>
<accession>A0A0U2Y5P0</accession>
<keyword evidence="1" id="KW-1133">Transmembrane helix</keyword>
<evidence type="ECO:0000313" key="2">
    <source>
        <dbReference type="EMBL" id="ALU30897.1"/>
    </source>
</evidence>
<gene>
    <name evidence="2" type="ORF">ATZ20_01260</name>
</gene>
<proteinExistence type="predicted"/>
<organism evidence="2 3">
    <name type="scientific">Sulfolobus acidocaldarius</name>
    <dbReference type="NCBI Taxonomy" id="2285"/>
    <lineage>
        <taxon>Archaea</taxon>
        <taxon>Thermoproteota</taxon>
        <taxon>Thermoprotei</taxon>
        <taxon>Sulfolobales</taxon>
        <taxon>Sulfolobaceae</taxon>
        <taxon>Sulfolobus</taxon>
    </lineage>
</organism>
<evidence type="ECO:0000313" key="3">
    <source>
        <dbReference type="Proteomes" id="UP000060043"/>
    </source>
</evidence>
<keyword evidence="1" id="KW-0812">Transmembrane</keyword>
<name>A0A0U2Y5P0_9CREN</name>
<dbReference type="EMBL" id="CP013695">
    <property type="protein sequence ID" value="ALU30897.1"/>
    <property type="molecule type" value="Genomic_DNA"/>
</dbReference>
<dbReference type="AlphaFoldDB" id="A0A0U2Y5P0"/>
<dbReference type="GeneID" id="14552174"/>
<dbReference type="OrthoDB" id="37011at2157"/>
<dbReference type="OMA" id="QIIMLWI"/>
<sequence>MPTVVATFILVVAVFLISIIVFFYYAGYLGLLSPSILNQEYLIGLSKSIQISVSSVAFKGVSPNLISFNVSYLITVNSPTKVLTVVPFVTLNSPSIFYSQPSTKQNAIIAKANSTGYIPLKNFKINGPVYIPQQSMLLGNLVNIYAYNVSSNSSYIIYANVKPGQIIVLWFLLYYNGNWYRLGYGYLDPNPSLAINTISGTGKYKVTAPQAPPPLIDANQKGFQFGMWFSPIINSSIQVPLLNISFNSVSRSGGSGSQRTTYVLTFYVKNSNLYVVSYSSSEPQKFITTNIAQLNVRQYYFLNFSFGSQVEKSKNVIIDLYNSTSLIKGGILIPLGQGSANSRYFNVTFGSTKYSEFAIFQAFFVTTQDKTALQDQQVPSAFYNVSNQVLNNGYLYNNTQVLYSIIYNSENELYAIGYWYFVNPSFPIPKQISGLLWYWNSEKLHNSTIPETSPNTYIAV</sequence>
<dbReference type="RefSeq" id="WP_011278495.1">
    <property type="nucleotide sequence ID" value="NZ_BHWZ01000004.1"/>
</dbReference>
<keyword evidence="1" id="KW-0472">Membrane</keyword>